<evidence type="ECO:0000256" key="1">
    <source>
        <dbReference type="SAM" id="MobiDB-lite"/>
    </source>
</evidence>
<gene>
    <name evidence="2" type="ORF">GCM10020367_00450</name>
    <name evidence="3" type="ORF">GCM10020367_68390</name>
</gene>
<comment type="caution">
    <text evidence="3">The sequence shown here is derived from an EMBL/GenBank/DDBJ whole genome shotgun (WGS) entry which is preliminary data.</text>
</comment>
<evidence type="ECO:0000313" key="3">
    <source>
        <dbReference type="EMBL" id="GAA3380503.1"/>
    </source>
</evidence>
<dbReference type="EMBL" id="BAAAYL010000001">
    <property type="protein sequence ID" value="GAA3367197.1"/>
    <property type="molecule type" value="Genomic_DNA"/>
</dbReference>
<feature type="region of interest" description="Disordered" evidence="1">
    <location>
        <begin position="1"/>
        <end position="27"/>
    </location>
</feature>
<keyword evidence="4" id="KW-1185">Reference proteome</keyword>
<name>A0ABP6SMV2_9ACTN</name>
<dbReference type="EMBL" id="BAAAYL010000001">
    <property type="protein sequence ID" value="GAA3380503.1"/>
    <property type="molecule type" value="Genomic_DNA"/>
</dbReference>
<accession>A0ABP6SMV2</accession>
<reference evidence="4" key="2">
    <citation type="journal article" date="2019" name="Int. J. Syst. Evol. Microbiol.">
        <title>The Global Catalogue of Microorganisms (GCM) 10K type strain sequencing project: providing services to taxonomists for standard genome sequencing and annotation.</title>
        <authorList>
            <consortium name="The Broad Institute Genomics Platform"/>
            <consortium name="The Broad Institute Genome Sequencing Center for Infectious Disease"/>
            <person name="Wu L."/>
            <person name="Ma J."/>
        </authorList>
    </citation>
    <scope>NUCLEOTIDE SEQUENCE [LARGE SCALE GENOMIC DNA]</scope>
    <source>
        <strain evidence="4">JCM 9651</strain>
    </source>
</reference>
<protein>
    <submittedName>
        <fullName evidence="3">Uncharacterized protein</fullName>
    </submittedName>
</protein>
<reference evidence="3" key="3">
    <citation type="submission" date="2023-12" db="EMBL/GenBank/DDBJ databases">
        <authorList>
            <person name="Sun Q."/>
            <person name="Inoue M."/>
        </authorList>
    </citation>
    <scope>NUCLEOTIDE SEQUENCE</scope>
    <source>
        <strain evidence="3">JCM 9651</strain>
    </source>
</reference>
<feature type="compositionally biased region" description="Polar residues" evidence="1">
    <location>
        <begin position="1"/>
        <end position="10"/>
    </location>
</feature>
<evidence type="ECO:0000313" key="4">
    <source>
        <dbReference type="Proteomes" id="UP001499990"/>
    </source>
</evidence>
<organism evidence="3 4">
    <name type="scientific">Streptomyces sannanensis</name>
    <dbReference type="NCBI Taxonomy" id="285536"/>
    <lineage>
        <taxon>Bacteria</taxon>
        <taxon>Bacillati</taxon>
        <taxon>Actinomycetota</taxon>
        <taxon>Actinomycetes</taxon>
        <taxon>Kitasatosporales</taxon>
        <taxon>Streptomycetaceae</taxon>
        <taxon>Streptomyces</taxon>
    </lineage>
</organism>
<sequence length="89" mass="9264">MAVLTGNRNGTCGHERKSGSRVMDSDGDTIELGVRNADDEKPDSWYPYPLVGTSTTPDVSLAHAVGSEVMSVSVAGRKPPNCGCGPTPC</sequence>
<reference evidence="3" key="1">
    <citation type="journal article" date="2014" name="Int. J. Syst. Evol. Microbiol.">
        <title>Complete genome of a new Firmicutes species belonging to the dominant human colonic microbiota ('Ruminococcus bicirculans') reveals two chromosomes and a selective capacity to utilize plant glucans.</title>
        <authorList>
            <consortium name="NISC Comparative Sequencing Program"/>
            <person name="Wegmann U."/>
            <person name="Louis P."/>
            <person name="Goesmann A."/>
            <person name="Henrissat B."/>
            <person name="Duncan S.H."/>
            <person name="Flint H.J."/>
        </authorList>
    </citation>
    <scope>NUCLEOTIDE SEQUENCE</scope>
    <source>
        <strain evidence="3">JCM 9651</strain>
    </source>
</reference>
<proteinExistence type="predicted"/>
<dbReference type="Proteomes" id="UP001499990">
    <property type="component" value="Unassembled WGS sequence"/>
</dbReference>
<evidence type="ECO:0000313" key="2">
    <source>
        <dbReference type="EMBL" id="GAA3367197.1"/>
    </source>
</evidence>